<organism evidence="10 11">
    <name type="scientific">Rugamonas rubra</name>
    <dbReference type="NCBI Taxonomy" id="758825"/>
    <lineage>
        <taxon>Bacteria</taxon>
        <taxon>Pseudomonadati</taxon>
        <taxon>Pseudomonadota</taxon>
        <taxon>Betaproteobacteria</taxon>
        <taxon>Burkholderiales</taxon>
        <taxon>Oxalobacteraceae</taxon>
        <taxon>Telluria group</taxon>
        <taxon>Rugamonas</taxon>
    </lineage>
</organism>
<keyword evidence="4 6" id="KW-0418">Kinase</keyword>
<feature type="binding site" evidence="6">
    <location>
        <begin position="79"/>
        <end position="80"/>
    </location>
    <ligand>
        <name>substrate</name>
    </ligand>
</feature>
<dbReference type="Pfam" id="PF00370">
    <property type="entry name" value="FGGY_N"/>
    <property type="match status" value="1"/>
</dbReference>
<dbReference type="PANTHER" id="PTHR43095:SF6">
    <property type="entry name" value="XYLULOSE KINASE"/>
    <property type="match status" value="1"/>
</dbReference>
<reference evidence="10 11" key="1">
    <citation type="submission" date="2016-10" db="EMBL/GenBank/DDBJ databases">
        <authorList>
            <person name="de Groot N.N."/>
        </authorList>
    </citation>
    <scope>NUCLEOTIDE SEQUENCE [LARGE SCALE GENOMIC DNA]</scope>
    <source>
        <strain evidence="10 11">ATCC 43154</strain>
    </source>
</reference>
<accession>A0A1I4UY02</accession>
<name>A0A1I4UY02_9BURK</name>
<keyword evidence="3 6" id="KW-0547">Nucleotide-binding</keyword>
<evidence type="ECO:0000259" key="8">
    <source>
        <dbReference type="Pfam" id="PF00370"/>
    </source>
</evidence>
<dbReference type="RefSeq" id="WP_093391307.1">
    <property type="nucleotide sequence ID" value="NZ_FOTW01000055.1"/>
</dbReference>
<evidence type="ECO:0000313" key="11">
    <source>
        <dbReference type="Proteomes" id="UP000199470"/>
    </source>
</evidence>
<dbReference type="InterPro" id="IPR050406">
    <property type="entry name" value="FGGY_Carb_Kinase"/>
</dbReference>
<dbReference type="Pfam" id="PF02782">
    <property type="entry name" value="FGGY_C"/>
    <property type="match status" value="1"/>
</dbReference>
<sequence length="490" mass="51693">MYLGIDLGTSEVKVLLIDQAQAVVASAHAPLAISRPQPQWSEQDPADWWRATLAAIGTIARSHPRQLAALRGIGLSGQMHGTVLLDAAGRVLRPAILWNDTRAGAECAELERRAPQLRAITGNLAMPGFSAPKLLWVASHEAELFARTAMVLLPKDYLRYLLTGEFISDMSDASGTLWLDVARRDWSEAMLQACGLSLAQMPRLVEGSAPGGMLRAELARDWGIAAPAQVVVAGGAGDNAASAVGMGVVAPGEGFISLGTSGVLFAASDAYRPNPAQGLHTFCHALPGQWHQMGVMLSAASCLRWVTQLTHAADEAALLDEIALAGPAAYQAAPLFLPYLSGERTPHNDPHASGVWFGLRHDTDRALLGYSVLEGVAFGLRDSYLALQAAGGSMRGAALVGGGSRSRYWARLLASALDLPLSLHSGGEVGAALGAARLALLAANPQLGVAEVCVAPPVLEVVAPEAQWQAALLPRFERFRALYGQLKPLF</sequence>
<evidence type="ECO:0000256" key="2">
    <source>
        <dbReference type="ARBA" id="ARBA00022679"/>
    </source>
</evidence>
<dbReference type="EC" id="2.7.1.17" evidence="6 7"/>
<evidence type="ECO:0000256" key="6">
    <source>
        <dbReference type="HAMAP-Rule" id="MF_02220"/>
    </source>
</evidence>
<dbReference type="PIRSF" id="PIRSF000538">
    <property type="entry name" value="GlpK"/>
    <property type="match status" value="1"/>
</dbReference>
<feature type="site" description="Important for activity" evidence="6">
    <location>
        <position position="6"/>
    </location>
</feature>
<dbReference type="InterPro" id="IPR018485">
    <property type="entry name" value="FGGY_C"/>
</dbReference>
<dbReference type="InterPro" id="IPR000577">
    <property type="entry name" value="Carb_kinase_FGGY"/>
</dbReference>
<dbReference type="GO" id="GO:0005524">
    <property type="term" value="F:ATP binding"/>
    <property type="evidence" value="ECO:0007669"/>
    <property type="project" value="UniProtKB-UniRule"/>
</dbReference>
<dbReference type="GO" id="GO:0042732">
    <property type="term" value="P:D-xylose metabolic process"/>
    <property type="evidence" value="ECO:0007669"/>
    <property type="project" value="UniProtKB-KW"/>
</dbReference>
<keyword evidence="5 6" id="KW-0067">ATP-binding</keyword>
<dbReference type="Gene3D" id="3.30.420.40">
    <property type="match status" value="2"/>
</dbReference>
<dbReference type="Proteomes" id="UP000199470">
    <property type="component" value="Unassembled WGS sequence"/>
</dbReference>
<dbReference type="EMBL" id="FOTW01000055">
    <property type="protein sequence ID" value="SFM93811.1"/>
    <property type="molecule type" value="Genomic_DNA"/>
</dbReference>
<evidence type="ECO:0000256" key="7">
    <source>
        <dbReference type="RuleBase" id="RU364073"/>
    </source>
</evidence>
<comment type="catalytic activity">
    <reaction evidence="6 7">
        <text>D-xylulose + ATP = D-xylulose 5-phosphate + ADP + H(+)</text>
        <dbReference type="Rhea" id="RHEA:10964"/>
        <dbReference type="ChEBI" id="CHEBI:15378"/>
        <dbReference type="ChEBI" id="CHEBI:17140"/>
        <dbReference type="ChEBI" id="CHEBI:30616"/>
        <dbReference type="ChEBI" id="CHEBI:57737"/>
        <dbReference type="ChEBI" id="CHEBI:456216"/>
        <dbReference type="EC" id="2.7.1.17"/>
    </reaction>
</comment>
<feature type="active site" description="Proton acceptor" evidence="6">
    <location>
        <position position="238"/>
    </location>
</feature>
<evidence type="ECO:0000256" key="3">
    <source>
        <dbReference type="ARBA" id="ARBA00022741"/>
    </source>
</evidence>
<comment type="function">
    <text evidence="6">Catalyzes the phosphorylation of D-xylulose to D-xylulose 5-phosphate.</text>
</comment>
<evidence type="ECO:0000313" key="10">
    <source>
        <dbReference type="EMBL" id="SFM93811.1"/>
    </source>
</evidence>
<dbReference type="STRING" id="758825.SAMN02982985_05855"/>
<dbReference type="NCBIfam" id="TIGR01312">
    <property type="entry name" value="XylB"/>
    <property type="match status" value="1"/>
</dbReference>
<keyword evidence="6 7" id="KW-0859">Xylose metabolism</keyword>
<evidence type="ECO:0000256" key="5">
    <source>
        <dbReference type="ARBA" id="ARBA00022840"/>
    </source>
</evidence>
<dbReference type="GO" id="GO:0004856">
    <property type="term" value="F:D-xylulokinase activity"/>
    <property type="evidence" value="ECO:0007669"/>
    <property type="project" value="UniProtKB-UniRule"/>
</dbReference>
<dbReference type="HAMAP" id="MF_02220">
    <property type="entry name" value="XylB"/>
    <property type="match status" value="1"/>
</dbReference>
<proteinExistence type="inferred from homology"/>
<dbReference type="OrthoDB" id="9805576at2"/>
<gene>
    <name evidence="6 7" type="primary">xylB</name>
    <name evidence="10" type="ORF">SAMN02982985_05855</name>
</gene>
<keyword evidence="11" id="KW-1185">Reference proteome</keyword>
<dbReference type="InterPro" id="IPR018484">
    <property type="entry name" value="FGGY_N"/>
</dbReference>
<dbReference type="PANTHER" id="PTHR43095">
    <property type="entry name" value="SUGAR KINASE"/>
    <property type="match status" value="1"/>
</dbReference>
<feature type="domain" description="Carbohydrate kinase FGGY C-terminal" evidence="9">
    <location>
        <begin position="255"/>
        <end position="443"/>
    </location>
</feature>
<keyword evidence="2 6" id="KW-0808">Transferase</keyword>
<keyword evidence="6 7" id="KW-0119">Carbohydrate metabolism</keyword>
<feature type="domain" description="Carbohydrate kinase FGGY N-terminal" evidence="8">
    <location>
        <begin position="1"/>
        <end position="245"/>
    </location>
</feature>
<dbReference type="CDD" id="cd07808">
    <property type="entry name" value="ASKHA_NBD_FGGY_EcXK-like"/>
    <property type="match status" value="1"/>
</dbReference>
<dbReference type="AlphaFoldDB" id="A0A1I4UY02"/>
<dbReference type="GO" id="GO:0005998">
    <property type="term" value="P:xylulose catabolic process"/>
    <property type="evidence" value="ECO:0007669"/>
    <property type="project" value="UniProtKB-UniRule"/>
</dbReference>
<dbReference type="InterPro" id="IPR006000">
    <property type="entry name" value="Xylulokinase"/>
</dbReference>
<dbReference type="SUPFAM" id="SSF53067">
    <property type="entry name" value="Actin-like ATPase domain"/>
    <property type="match status" value="2"/>
</dbReference>
<dbReference type="InterPro" id="IPR043129">
    <property type="entry name" value="ATPase_NBD"/>
</dbReference>
<evidence type="ECO:0000256" key="4">
    <source>
        <dbReference type="ARBA" id="ARBA00022777"/>
    </source>
</evidence>
<evidence type="ECO:0000256" key="1">
    <source>
        <dbReference type="ARBA" id="ARBA00009156"/>
    </source>
</evidence>
<comment type="similarity">
    <text evidence="1 6 7">Belongs to the FGGY kinase family.</text>
</comment>
<evidence type="ECO:0000259" key="9">
    <source>
        <dbReference type="Pfam" id="PF02782"/>
    </source>
</evidence>
<protein>
    <recommendedName>
        <fullName evidence="6 7">Xylulose kinase</fullName>
        <shortName evidence="6 7">Xylulokinase</shortName>
        <ecNumber evidence="6 7">2.7.1.17</ecNumber>
    </recommendedName>
</protein>